<dbReference type="PANTHER" id="PTHR10039">
    <property type="entry name" value="AMELOGENIN"/>
    <property type="match status" value="1"/>
</dbReference>
<dbReference type="InterPro" id="IPR031359">
    <property type="entry name" value="NACHT_N"/>
</dbReference>
<dbReference type="Pfam" id="PF12796">
    <property type="entry name" value="Ank_2"/>
    <property type="match status" value="1"/>
</dbReference>
<evidence type="ECO:0000256" key="2">
    <source>
        <dbReference type="PROSITE-ProRule" id="PRU00023"/>
    </source>
</evidence>
<keyword evidence="2" id="KW-0040">ANK repeat</keyword>
<keyword evidence="7" id="KW-1185">Reference proteome</keyword>
<feature type="domain" description="NWD NACHT-NTPase N-terminal" evidence="4">
    <location>
        <begin position="54"/>
        <end position="274"/>
    </location>
</feature>
<dbReference type="InterPro" id="IPR036770">
    <property type="entry name" value="Ankyrin_rpt-contain_sf"/>
</dbReference>
<dbReference type="Gene3D" id="3.40.50.300">
    <property type="entry name" value="P-loop containing nucleotide triphosphate hydrolases"/>
    <property type="match status" value="1"/>
</dbReference>
<dbReference type="InterPro" id="IPR002110">
    <property type="entry name" value="Ankyrin_rpt"/>
</dbReference>
<protein>
    <recommendedName>
        <fullName evidence="8">NACHT domain-containing protein</fullName>
    </recommendedName>
</protein>
<feature type="region of interest" description="Disordered" evidence="3">
    <location>
        <begin position="7"/>
        <end position="43"/>
    </location>
</feature>
<sequence length="1391" mass="155949">MPMVARINSSISHAIPSPVSSNPTSLEPTQSSSSPPRSSVSRSEGNLIRVPIKELWSLAYERLKLEDSTLIEDYERKLQGNVSAALILPLGVKENVREQMDVILRKRMDEVTQNAWKLKFGGAEIHMRDLLPPILAIISHANDYITTSLNTNMYASIAWAGVSLLLPLFLRPSTQATSLSKGLENISSLIVQSRMREELYHRRYRSRESIGGFELLHDDYKQTLEALYREILRFQMTSYCYYANNGAFRLGLDIVKWNDWDALMDKVREKNQVFIQVSEIWRDMQYDEECVTAKGRHEEIMQNWGTTNISISSLQKVIQDANEQKGRQDLLSWLSNADPTLFYNTNRDMHENGTGEWLLQESPEFRAWKDTTGSFLWIHGKAGCGKSVLSSTVIKYLETRCIQSPTVAVAYFYFSFTLSTEHNVNTMLSSLIKQICCCRPDIPEAAQKLGEFKTKGGQPDTERLEEVLLSSVYGFSAVYIIIDGLDECAELGGHRKRLLKSLRSILTNATGNLHILCTSRNEPDIRAGLSPALSAPTRIELDLLSQRNMIDHDIGKYVDSTLSSDEEYKSWPEKVKVQARKVLIEKSDGMFQYVRYQFEALRGLNSMLRVDEALQNLPTGLDETYNRMFQNIHSNFRQEVISLLKWLCFSNEILTLDMLADIFILRPDCDAVLTVEDQLFSSDDVLKYLSGLVITHKVKPEDERDYIQGNDTFYHDHSYSPGEVKVRLAHFSIKEYLTSDRMRKGLMSDFSFTDIDAHLWISRSCLAYHKLLSSSHFDNARSKHDWRLRHYASVNWPMHLENIPYVLWPTKMTENALHALSARSHSLQKMLSAGLGGEIRYGPTDVKRMLLRPHLYTARRGCLQLTNLLLPQNSGLNRYRIQEDLDMALQDAAYGGSKAIVEMLLHEGANVNAKGEPFGNALLAAASQGHLAIINLLLDKGAEIEAEGSGIDDWTGTLIQSTPLQIAGNNGHLDTLELLISRGAKINHTPDTTQCILRLTLLHPKCFKYLLENGADVDMADCNGSVLYKAASRGSWDEFDLLLDKGADVNAPGKLGYPLHGLMSYSRLRGNETKSLECALERMKRLLDLGADPNSSTETSGTPLYRTCANTIFMKHGYMAQIAQLLIERGADVNIFKAKYGNAFQISPLDGGFNSSAMKLLLENGADISTWAHLGEYGSILHAACFAGELGLVELLLDRGADVHSRCGIFDCVLQAACGNRLNLPDIQMLELLLDRGLDINTQGGKYGTALQAACTFICRSPDQTSRWVDVVCFLLDRGADVNLEGGVFGTALQAACAALRSLDIVRLLLERGANIHFTGGRFGSAWHAAARDASDIENDFQLLQLLHEHGAKVNHVLPETYPYATALHAVLSQEWYAGSGYRIKWDIDAL</sequence>
<dbReference type="PANTHER" id="PTHR10039:SF16">
    <property type="entry name" value="GPI INOSITOL-DEACYLASE"/>
    <property type="match status" value="1"/>
</dbReference>
<gene>
    <name evidence="6" type="ORF">H0G86_006867</name>
</gene>
<feature type="compositionally biased region" description="Low complexity" evidence="3">
    <location>
        <begin position="31"/>
        <end position="43"/>
    </location>
</feature>
<evidence type="ECO:0000313" key="7">
    <source>
        <dbReference type="Proteomes" id="UP000826661"/>
    </source>
</evidence>
<dbReference type="PROSITE" id="PS50297">
    <property type="entry name" value="ANK_REP_REGION"/>
    <property type="match status" value="2"/>
</dbReference>
<feature type="domain" description="Nephrocystin 3-like N-terminal" evidence="5">
    <location>
        <begin position="353"/>
        <end position="520"/>
    </location>
</feature>
<organism evidence="6 7">
    <name type="scientific">Trichoderma simmonsii</name>
    <dbReference type="NCBI Taxonomy" id="1491479"/>
    <lineage>
        <taxon>Eukaryota</taxon>
        <taxon>Fungi</taxon>
        <taxon>Dikarya</taxon>
        <taxon>Ascomycota</taxon>
        <taxon>Pezizomycotina</taxon>
        <taxon>Sordariomycetes</taxon>
        <taxon>Hypocreomycetidae</taxon>
        <taxon>Hypocreales</taxon>
        <taxon>Hypocreaceae</taxon>
        <taxon>Trichoderma</taxon>
    </lineage>
</organism>
<dbReference type="Gene3D" id="1.25.40.20">
    <property type="entry name" value="Ankyrin repeat-containing domain"/>
    <property type="match status" value="3"/>
</dbReference>
<evidence type="ECO:0000256" key="1">
    <source>
        <dbReference type="ARBA" id="ARBA00022737"/>
    </source>
</evidence>
<feature type="compositionally biased region" description="Polar residues" evidence="3">
    <location>
        <begin position="7"/>
        <end position="30"/>
    </location>
</feature>
<evidence type="ECO:0000256" key="3">
    <source>
        <dbReference type="SAM" id="MobiDB-lite"/>
    </source>
</evidence>
<name>A0A8G0LEB7_9HYPO</name>
<evidence type="ECO:0000313" key="6">
    <source>
        <dbReference type="EMBL" id="QYS99748.1"/>
    </source>
</evidence>
<keyword evidence="1" id="KW-0677">Repeat</keyword>
<dbReference type="PROSITE" id="PS50088">
    <property type="entry name" value="ANK_REPEAT"/>
    <property type="match status" value="5"/>
</dbReference>
<dbReference type="Proteomes" id="UP000826661">
    <property type="component" value="Chromosome III"/>
</dbReference>
<feature type="repeat" description="ANK" evidence="2">
    <location>
        <begin position="884"/>
        <end position="916"/>
    </location>
</feature>
<dbReference type="InterPro" id="IPR056884">
    <property type="entry name" value="NPHP3-like_N"/>
</dbReference>
<dbReference type="Pfam" id="PF17100">
    <property type="entry name" value="NACHT_N"/>
    <property type="match status" value="1"/>
</dbReference>
<feature type="repeat" description="ANK" evidence="2">
    <location>
        <begin position="959"/>
        <end position="991"/>
    </location>
</feature>
<proteinExistence type="predicted"/>
<feature type="repeat" description="ANK" evidence="2">
    <location>
        <begin position="920"/>
        <end position="949"/>
    </location>
</feature>
<evidence type="ECO:0008006" key="8">
    <source>
        <dbReference type="Google" id="ProtNLM"/>
    </source>
</evidence>
<dbReference type="SUPFAM" id="SSF48403">
    <property type="entry name" value="Ankyrin repeat"/>
    <property type="match status" value="2"/>
</dbReference>
<feature type="repeat" description="ANK" evidence="2">
    <location>
        <begin position="1022"/>
        <end position="1054"/>
    </location>
</feature>
<dbReference type="Pfam" id="PF00023">
    <property type="entry name" value="Ank"/>
    <property type="match status" value="2"/>
</dbReference>
<evidence type="ECO:0000259" key="4">
    <source>
        <dbReference type="Pfam" id="PF17100"/>
    </source>
</evidence>
<dbReference type="InterPro" id="IPR027417">
    <property type="entry name" value="P-loop_NTPase"/>
</dbReference>
<reference evidence="6 7" key="1">
    <citation type="journal article" date="2021" name="BMC Genomics">
        <title>Telomere-to-telomere genome assembly of asparaginase-producing Trichoderma simmonsii.</title>
        <authorList>
            <person name="Chung D."/>
            <person name="Kwon Y.M."/>
            <person name="Yang Y."/>
        </authorList>
    </citation>
    <scope>NUCLEOTIDE SEQUENCE [LARGE SCALE GENOMIC DNA]</scope>
    <source>
        <strain evidence="6 7">GH-Sj1</strain>
    </source>
</reference>
<feature type="repeat" description="ANK" evidence="2">
    <location>
        <begin position="1176"/>
        <end position="1208"/>
    </location>
</feature>
<dbReference type="SMART" id="SM00248">
    <property type="entry name" value="ANK"/>
    <property type="match status" value="10"/>
</dbReference>
<dbReference type="EMBL" id="CP075866">
    <property type="protein sequence ID" value="QYS99748.1"/>
    <property type="molecule type" value="Genomic_DNA"/>
</dbReference>
<dbReference type="SUPFAM" id="SSF52540">
    <property type="entry name" value="P-loop containing nucleoside triphosphate hydrolases"/>
    <property type="match status" value="1"/>
</dbReference>
<accession>A0A8G0LEB7</accession>
<evidence type="ECO:0000259" key="5">
    <source>
        <dbReference type="Pfam" id="PF24883"/>
    </source>
</evidence>
<dbReference type="Pfam" id="PF24883">
    <property type="entry name" value="NPHP3_N"/>
    <property type="match status" value="1"/>
</dbReference>